<dbReference type="Proteomes" id="UP000095287">
    <property type="component" value="Unplaced"/>
</dbReference>
<proteinExistence type="predicted"/>
<organism evidence="3 4">
    <name type="scientific">Steinernema glaseri</name>
    <dbReference type="NCBI Taxonomy" id="37863"/>
    <lineage>
        <taxon>Eukaryota</taxon>
        <taxon>Metazoa</taxon>
        <taxon>Ecdysozoa</taxon>
        <taxon>Nematoda</taxon>
        <taxon>Chromadorea</taxon>
        <taxon>Rhabditida</taxon>
        <taxon>Tylenchina</taxon>
        <taxon>Panagrolaimomorpha</taxon>
        <taxon>Strongyloidoidea</taxon>
        <taxon>Steinernematidae</taxon>
        <taxon>Steinernema</taxon>
    </lineage>
</organism>
<feature type="chain" id="PRO_5009312144" evidence="2">
    <location>
        <begin position="28"/>
        <end position="96"/>
    </location>
</feature>
<dbReference type="AlphaFoldDB" id="A0A1I7YGL5"/>
<protein>
    <submittedName>
        <fullName evidence="4">Secreted protein</fullName>
    </submittedName>
</protein>
<feature type="signal peptide" evidence="2">
    <location>
        <begin position="1"/>
        <end position="27"/>
    </location>
</feature>
<feature type="compositionally biased region" description="Basic and acidic residues" evidence="1">
    <location>
        <begin position="54"/>
        <end position="66"/>
    </location>
</feature>
<evidence type="ECO:0000313" key="4">
    <source>
        <dbReference type="WBParaSite" id="L893_g16131.t1"/>
    </source>
</evidence>
<evidence type="ECO:0000313" key="3">
    <source>
        <dbReference type="Proteomes" id="UP000095287"/>
    </source>
</evidence>
<accession>A0A1I7YGL5</accession>
<evidence type="ECO:0000256" key="2">
    <source>
        <dbReference type="SAM" id="SignalP"/>
    </source>
</evidence>
<sequence>MPWWRPLINKVISKLFWCQLGLYRIFGLPISEPQCSHVSRGNASPSLSPSAWENRSDQRIEHEVSESKRERKWPRENITRKSVSLHLHRLWDRSDV</sequence>
<feature type="region of interest" description="Disordered" evidence="1">
    <location>
        <begin position="36"/>
        <end position="66"/>
    </location>
</feature>
<reference evidence="4" key="1">
    <citation type="submission" date="2016-11" db="UniProtKB">
        <authorList>
            <consortium name="WormBaseParasite"/>
        </authorList>
    </citation>
    <scope>IDENTIFICATION</scope>
</reference>
<keyword evidence="2" id="KW-0732">Signal</keyword>
<keyword evidence="3" id="KW-1185">Reference proteome</keyword>
<evidence type="ECO:0000256" key="1">
    <source>
        <dbReference type="SAM" id="MobiDB-lite"/>
    </source>
</evidence>
<dbReference type="WBParaSite" id="L893_g16131.t1">
    <property type="protein sequence ID" value="L893_g16131.t1"/>
    <property type="gene ID" value="L893_g16131"/>
</dbReference>
<feature type="compositionally biased region" description="Polar residues" evidence="1">
    <location>
        <begin position="36"/>
        <end position="53"/>
    </location>
</feature>
<name>A0A1I7YGL5_9BILA</name>